<reference evidence="9" key="1">
    <citation type="submission" date="2025-08" db="UniProtKB">
        <authorList>
            <consortium name="RefSeq"/>
        </authorList>
    </citation>
    <scope>IDENTIFICATION</scope>
    <source>
        <tissue evidence="9">Stem</tissue>
    </source>
</reference>
<evidence type="ECO:0000256" key="2">
    <source>
        <dbReference type="ARBA" id="ARBA00008585"/>
    </source>
</evidence>
<organism evidence="8 9">
    <name type="scientific">Cucumis melo</name>
    <name type="common">Muskmelon</name>
    <dbReference type="NCBI Taxonomy" id="3656"/>
    <lineage>
        <taxon>Eukaryota</taxon>
        <taxon>Viridiplantae</taxon>
        <taxon>Streptophyta</taxon>
        <taxon>Embryophyta</taxon>
        <taxon>Tracheophyta</taxon>
        <taxon>Spermatophyta</taxon>
        <taxon>Magnoliopsida</taxon>
        <taxon>eudicotyledons</taxon>
        <taxon>Gunneridae</taxon>
        <taxon>Pentapetalae</taxon>
        <taxon>rosids</taxon>
        <taxon>fabids</taxon>
        <taxon>Cucurbitales</taxon>
        <taxon>Cucurbitaceae</taxon>
        <taxon>Benincaseae</taxon>
        <taxon>Cucumis</taxon>
    </lineage>
</organism>
<name>A0ABM3KXR1_CUCME</name>
<evidence type="ECO:0000256" key="1">
    <source>
        <dbReference type="ARBA" id="ARBA00004123"/>
    </source>
</evidence>
<keyword evidence="6" id="KW-0539">Nucleus</keyword>
<dbReference type="GeneID" id="103490628"/>
<keyword evidence="7" id="KW-0131">Cell cycle</keyword>
<evidence type="ECO:0000256" key="4">
    <source>
        <dbReference type="ARBA" id="ARBA00022776"/>
    </source>
</evidence>
<dbReference type="InterPro" id="IPR011990">
    <property type="entry name" value="TPR-like_helical_dom_sf"/>
</dbReference>
<dbReference type="Gene3D" id="1.25.40.10">
    <property type="entry name" value="Tetratricopeptide repeat domain"/>
    <property type="match status" value="1"/>
</dbReference>
<evidence type="ECO:0000256" key="7">
    <source>
        <dbReference type="ARBA" id="ARBA00023306"/>
    </source>
</evidence>
<comment type="similarity">
    <text evidence="2">Belongs to the SCC4/mau-2 family.</text>
</comment>
<evidence type="ECO:0000256" key="5">
    <source>
        <dbReference type="ARBA" id="ARBA00022829"/>
    </source>
</evidence>
<evidence type="ECO:0000313" key="9">
    <source>
        <dbReference type="RefSeq" id="XP_050942559.1"/>
    </source>
</evidence>
<dbReference type="RefSeq" id="XP_050942559.1">
    <property type="nucleotide sequence ID" value="XM_051086602.1"/>
</dbReference>
<comment type="subcellular location">
    <subcellularLocation>
        <location evidence="1">Nucleus</location>
    </subcellularLocation>
</comment>
<dbReference type="Proteomes" id="UP001652600">
    <property type="component" value="Chromosome 6"/>
</dbReference>
<dbReference type="PANTHER" id="PTHR21394">
    <property type="entry name" value="MAU2 CHROMATID COHESION FACTOR HOMOLOG"/>
    <property type="match status" value="1"/>
</dbReference>
<proteinExistence type="inferred from homology"/>
<accession>A0ABM3KXR1</accession>
<keyword evidence="3" id="KW-0132">Cell division</keyword>
<evidence type="ECO:0000256" key="3">
    <source>
        <dbReference type="ARBA" id="ARBA00022618"/>
    </source>
</evidence>
<keyword evidence="8" id="KW-1185">Reference proteome</keyword>
<evidence type="ECO:0000313" key="8">
    <source>
        <dbReference type="Proteomes" id="UP001652600"/>
    </source>
</evidence>
<dbReference type="InterPro" id="IPR019440">
    <property type="entry name" value="MAU2"/>
</dbReference>
<dbReference type="Pfam" id="PF10345">
    <property type="entry name" value="Cohesin_load"/>
    <property type="match status" value="1"/>
</dbReference>
<dbReference type="SUPFAM" id="SSF48452">
    <property type="entry name" value="TPR-like"/>
    <property type="match status" value="1"/>
</dbReference>
<protein>
    <submittedName>
        <fullName evidence="9">Sister chromatid cohesion protein SCC4 isoform X3</fullName>
    </submittedName>
</protein>
<gene>
    <name evidence="9" type="primary">LOC103490628</name>
</gene>
<keyword evidence="5" id="KW-0159">Chromosome partition</keyword>
<keyword evidence="4" id="KW-0498">Mitosis</keyword>
<evidence type="ECO:0000256" key="6">
    <source>
        <dbReference type="ARBA" id="ARBA00023242"/>
    </source>
</evidence>
<sequence length="706" mass="79733">MEAVAEGLWRLADYHEKQGELGKAIKCLEAICQSPVSFFPVLEVKTRLRIATLLLTYSHNVNHAKSHLERSQLLLKSIPSCFELKCRAYSLLSQCYHLVGAIPPQKQLLYKGLDLTNSAGHELSVKLWSCNFNSQLANALIIEGDYQNSISALESGYVFSAEICYPELQMFFATSILHVHLMQWYDDNSVEQAVNKCDEVWESMEPEKRQQCVGLLFYNELLHIFYRLRICDYKNAAQHLDKLDAAMKADLQQTQYIEDLTKEMNALNQSLSRSDLHYKDRLALTGKHAQLQEQLRSITRPTSMSKESLEPGHFGNVRRTSRDKLELAPYPIDGEWLPKSAVYALVDLMVVIFSRPKGLFKECSKRILSGMLTIQEIFLAEELVKLGIADGVREVSLQHSAIWMAGVYLMLIMQLLENKVAIELTRSEFVEAQEACESMIEMLRGQYAHYVGCYHEATFHYIEAAKLTESKSIQAMCQVYAAVSYICIGDAESSTLALDLIGPVYSMMDSFVGVREKTSVLFAYGLLLMKQHDLQEARNRLAKGLQLTHNHLGNLQLVAQYLTILGSLALALHDTVQAREILRSSLTLAKKLYDIPTQIWVLSVLTTLYQELGEKGNEMENAEYQCKKADDLQRRLVDAHSSIHHIELIDKVRLEIQQLKGVDIKRAGSISLGVDLDIPGSIGASVSTSSLKLMDIDSGRRGKRKI</sequence>